<gene>
    <name evidence="3" type="primary">LOC101859848</name>
</gene>
<feature type="signal peptide" evidence="1">
    <location>
        <begin position="1"/>
        <end position="20"/>
    </location>
</feature>
<dbReference type="RefSeq" id="XP_005096274.1">
    <property type="nucleotide sequence ID" value="XM_005096217.3"/>
</dbReference>
<organism evidence="2 3">
    <name type="scientific">Aplysia californica</name>
    <name type="common">California sea hare</name>
    <dbReference type="NCBI Taxonomy" id="6500"/>
    <lineage>
        <taxon>Eukaryota</taxon>
        <taxon>Metazoa</taxon>
        <taxon>Spiralia</taxon>
        <taxon>Lophotrochozoa</taxon>
        <taxon>Mollusca</taxon>
        <taxon>Gastropoda</taxon>
        <taxon>Heterobranchia</taxon>
        <taxon>Euthyneura</taxon>
        <taxon>Tectipleura</taxon>
        <taxon>Aplysiida</taxon>
        <taxon>Aplysioidea</taxon>
        <taxon>Aplysiidae</taxon>
        <taxon>Aplysia</taxon>
    </lineage>
</organism>
<keyword evidence="1" id="KW-0732">Signal</keyword>
<sequence length="205" mass="22586">MSMKVFLAALVTLAVPLVSGQLCTSLRSLVRVSKCTGCEHSNVLPFFENYLSGYARIEEVLVDQAATLPDEICTNSTLMEGAKLAIPCLYAELDQCWSFYSDTFPRQQGLLNFISDSCQLSDSDRLCFLAAARSSKVKQNCDNNIYGYEDECERWGNATSCIGKEVQSECGDSLLSFYNKHIPELSPVKCLPTSSPQSTPDFVIG</sequence>
<evidence type="ECO:0000313" key="3">
    <source>
        <dbReference type="RefSeq" id="XP_005096274.1"/>
    </source>
</evidence>
<protein>
    <submittedName>
        <fullName evidence="3">Uncharacterized protein LOC101859848</fullName>
    </submittedName>
</protein>
<reference evidence="3" key="1">
    <citation type="submission" date="2025-08" db="UniProtKB">
        <authorList>
            <consortium name="RefSeq"/>
        </authorList>
    </citation>
    <scope>IDENTIFICATION</scope>
</reference>
<name>A0ABM0JL55_APLCA</name>
<evidence type="ECO:0000256" key="1">
    <source>
        <dbReference type="SAM" id="SignalP"/>
    </source>
</evidence>
<evidence type="ECO:0000313" key="2">
    <source>
        <dbReference type="Proteomes" id="UP000694888"/>
    </source>
</evidence>
<dbReference type="GeneID" id="101859848"/>
<accession>A0ABM0JL55</accession>
<proteinExistence type="predicted"/>
<feature type="chain" id="PRO_5045510309" evidence="1">
    <location>
        <begin position="21"/>
        <end position="205"/>
    </location>
</feature>
<keyword evidence="2" id="KW-1185">Reference proteome</keyword>
<dbReference type="Proteomes" id="UP000694888">
    <property type="component" value="Unplaced"/>
</dbReference>